<feature type="domain" description="HTH crp-type" evidence="5">
    <location>
        <begin position="134"/>
        <end position="207"/>
    </location>
</feature>
<evidence type="ECO:0000313" key="7">
    <source>
        <dbReference type="Proteomes" id="UP000323454"/>
    </source>
</evidence>
<dbReference type="Proteomes" id="UP000323454">
    <property type="component" value="Unassembled WGS sequence"/>
</dbReference>
<dbReference type="SUPFAM" id="SSF51206">
    <property type="entry name" value="cAMP-binding domain-like"/>
    <property type="match status" value="1"/>
</dbReference>
<accession>A0A5B2WVN1</accession>
<dbReference type="InterPro" id="IPR018490">
    <property type="entry name" value="cNMP-bd_dom_sf"/>
</dbReference>
<protein>
    <submittedName>
        <fullName evidence="6">Crp/Fnr family transcriptional regulator</fullName>
    </submittedName>
</protein>
<dbReference type="PANTHER" id="PTHR24567">
    <property type="entry name" value="CRP FAMILY TRANSCRIPTIONAL REGULATORY PROTEIN"/>
    <property type="match status" value="1"/>
</dbReference>
<dbReference type="InterPro" id="IPR014710">
    <property type="entry name" value="RmlC-like_jellyroll"/>
</dbReference>
<dbReference type="PANTHER" id="PTHR24567:SF74">
    <property type="entry name" value="HTH-TYPE TRANSCRIPTIONAL REGULATOR ARCR"/>
    <property type="match status" value="1"/>
</dbReference>
<dbReference type="AlphaFoldDB" id="A0A5B2WVN1"/>
<proteinExistence type="predicted"/>
<keyword evidence="3" id="KW-0804">Transcription</keyword>
<evidence type="ECO:0000256" key="2">
    <source>
        <dbReference type="ARBA" id="ARBA00023125"/>
    </source>
</evidence>
<dbReference type="CDD" id="cd00038">
    <property type="entry name" value="CAP_ED"/>
    <property type="match status" value="1"/>
</dbReference>
<evidence type="ECO:0000256" key="3">
    <source>
        <dbReference type="ARBA" id="ARBA00023163"/>
    </source>
</evidence>
<feature type="domain" description="Cyclic nucleotide-binding" evidence="4">
    <location>
        <begin position="1"/>
        <end position="120"/>
    </location>
</feature>
<dbReference type="OrthoDB" id="41390at2"/>
<dbReference type="GO" id="GO:0003700">
    <property type="term" value="F:DNA-binding transcription factor activity"/>
    <property type="evidence" value="ECO:0007669"/>
    <property type="project" value="TreeGrafter"/>
</dbReference>
<dbReference type="InterPro" id="IPR036390">
    <property type="entry name" value="WH_DNA-bd_sf"/>
</dbReference>
<reference evidence="6 7" key="1">
    <citation type="submission" date="2019-09" db="EMBL/GenBank/DDBJ databases">
        <title>Goodfellowia gen. nov., a new genus of the Pseudonocardineae related to Actinoalloteichus, containing Goodfellowia coeruleoviolacea gen. nov., comb. nov. gen. nov., comb. nov.</title>
        <authorList>
            <person name="Labeda D."/>
        </authorList>
    </citation>
    <scope>NUCLEOTIDE SEQUENCE [LARGE SCALE GENOMIC DNA]</scope>
    <source>
        <strain evidence="6 7">AN110305</strain>
    </source>
</reference>
<keyword evidence="1" id="KW-0805">Transcription regulation</keyword>
<dbReference type="Pfam" id="PF13545">
    <property type="entry name" value="HTH_Crp_2"/>
    <property type="match status" value="1"/>
</dbReference>
<sequence>MHSLPARDREALLRVGTPRNYVAGQSPILEGDRTTFALAILDGWAVVLTTTQRGRRMIFAIRGPGDIVGELSAIDGQPRSTTVSALSPLRTILMPGDRFRSFLDTHPATSAALMSHFSHRLRESDLDRRALASSTVLQRLARLLLELVEHVGTPTPQGTLVDLPLAQYDLAASIGSTREAMAKALRVLRERGIVHTHARRVLILHPDLLDVLAGD</sequence>
<dbReference type="GO" id="GO:0003677">
    <property type="term" value="F:DNA binding"/>
    <property type="evidence" value="ECO:0007669"/>
    <property type="project" value="UniProtKB-KW"/>
</dbReference>
<dbReference type="Pfam" id="PF00027">
    <property type="entry name" value="cNMP_binding"/>
    <property type="match status" value="1"/>
</dbReference>
<organism evidence="6 7">
    <name type="scientific">Solihabitans fulvus</name>
    <dbReference type="NCBI Taxonomy" id="1892852"/>
    <lineage>
        <taxon>Bacteria</taxon>
        <taxon>Bacillati</taxon>
        <taxon>Actinomycetota</taxon>
        <taxon>Actinomycetes</taxon>
        <taxon>Pseudonocardiales</taxon>
        <taxon>Pseudonocardiaceae</taxon>
        <taxon>Solihabitans</taxon>
    </lineage>
</organism>
<reference evidence="6 7" key="2">
    <citation type="submission" date="2019-09" db="EMBL/GenBank/DDBJ databases">
        <authorList>
            <person name="Jin C."/>
        </authorList>
    </citation>
    <scope>NUCLEOTIDE SEQUENCE [LARGE SCALE GENOMIC DNA]</scope>
    <source>
        <strain evidence="6 7">AN110305</strain>
    </source>
</reference>
<evidence type="ECO:0000256" key="1">
    <source>
        <dbReference type="ARBA" id="ARBA00023015"/>
    </source>
</evidence>
<comment type="caution">
    <text evidence="6">The sequence shown here is derived from an EMBL/GenBank/DDBJ whole genome shotgun (WGS) entry which is preliminary data.</text>
</comment>
<dbReference type="InterPro" id="IPR000595">
    <property type="entry name" value="cNMP-bd_dom"/>
</dbReference>
<gene>
    <name evidence="6" type="ORF">F0L68_29195</name>
</gene>
<dbReference type="PROSITE" id="PS50042">
    <property type="entry name" value="CNMP_BINDING_3"/>
    <property type="match status" value="1"/>
</dbReference>
<keyword evidence="2" id="KW-0238">DNA-binding</keyword>
<evidence type="ECO:0000259" key="5">
    <source>
        <dbReference type="PROSITE" id="PS51063"/>
    </source>
</evidence>
<dbReference type="InterPro" id="IPR012318">
    <property type="entry name" value="HTH_CRP"/>
</dbReference>
<keyword evidence="7" id="KW-1185">Reference proteome</keyword>
<evidence type="ECO:0000259" key="4">
    <source>
        <dbReference type="PROSITE" id="PS50042"/>
    </source>
</evidence>
<name>A0A5B2WVN1_9PSEU</name>
<dbReference type="SMART" id="SM00419">
    <property type="entry name" value="HTH_CRP"/>
    <property type="match status" value="1"/>
</dbReference>
<dbReference type="InterPro" id="IPR050397">
    <property type="entry name" value="Env_Response_Regulators"/>
</dbReference>
<dbReference type="SMART" id="SM00100">
    <property type="entry name" value="cNMP"/>
    <property type="match status" value="1"/>
</dbReference>
<dbReference type="InterPro" id="IPR036388">
    <property type="entry name" value="WH-like_DNA-bd_sf"/>
</dbReference>
<dbReference type="EMBL" id="VUOB01000059">
    <property type="protein sequence ID" value="KAA2254974.1"/>
    <property type="molecule type" value="Genomic_DNA"/>
</dbReference>
<dbReference type="Gene3D" id="1.10.10.10">
    <property type="entry name" value="Winged helix-like DNA-binding domain superfamily/Winged helix DNA-binding domain"/>
    <property type="match status" value="1"/>
</dbReference>
<dbReference type="GO" id="GO:0005829">
    <property type="term" value="C:cytosol"/>
    <property type="evidence" value="ECO:0007669"/>
    <property type="project" value="TreeGrafter"/>
</dbReference>
<dbReference type="Gene3D" id="2.60.120.10">
    <property type="entry name" value="Jelly Rolls"/>
    <property type="match status" value="1"/>
</dbReference>
<dbReference type="PROSITE" id="PS51063">
    <property type="entry name" value="HTH_CRP_2"/>
    <property type="match status" value="1"/>
</dbReference>
<evidence type="ECO:0000313" key="6">
    <source>
        <dbReference type="EMBL" id="KAA2254974.1"/>
    </source>
</evidence>
<dbReference type="SUPFAM" id="SSF46785">
    <property type="entry name" value="Winged helix' DNA-binding domain"/>
    <property type="match status" value="1"/>
</dbReference>